<comment type="subcellular location">
    <subcellularLocation>
        <location evidence="4 14">Cytoplasm</location>
    </subcellularLocation>
</comment>
<comment type="cofactor">
    <cofactor evidence="14 15">
        <name>Mn(2+)</name>
        <dbReference type="ChEBI" id="CHEBI:29035"/>
    </cofactor>
    <cofactor evidence="14 15">
        <name>Mg(2+)</name>
        <dbReference type="ChEBI" id="CHEBI:18420"/>
    </cofactor>
    <text evidence="14 15">Manganese or magnesium. Binds 1 divalent metal ion per monomer in the absence of substrate. May bind a second metal ion after substrate binding.</text>
</comment>
<feature type="binding site" evidence="14 15">
    <location>
        <position position="46"/>
    </location>
    <ligand>
        <name>a divalent metal cation</name>
        <dbReference type="ChEBI" id="CHEBI:60240"/>
    </ligand>
</feature>
<evidence type="ECO:0000256" key="10">
    <source>
        <dbReference type="ARBA" id="ARBA00022723"/>
    </source>
</evidence>
<feature type="binding site" evidence="14 15">
    <location>
        <position position="45"/>
    </location>
    <ligand>
        <name>a divalent metal cation</name>
        <dbReference type="ChEBI" id="CHEBI:60240"/>
    </ligand>
</feature>
<keyword evidence="12 14" id="KW-0378">Hydrolase</keyword>
<keyword evidence="8 14" id="KW-0963">Cytoplasm</keyword>
<feature type="binding site" evidence="14 15">
    <location>
        <position position="138"/>
    </location>
    <ligand>
        <name>a divalent metal cation</name>
        <dbReference type="ChEBI" id="CHEBI:60240"/>
    </ligand>
</feature>
<dbReference type="GO" id="GO:0032299">
    <property type="term" value="C:ribonuclease H2 complex"/>
    <property type="evidence" value="ECO:0007669"/>
    <property type="project" value="TreeGrafter"/>
</dbReference>
<accession>A0A1F5GDD8</accession>
<dbReference type="HAMAP" id="MF_00052_B">
    <property type="entry name" value="RNase_HII_B"/>
    <property type="match status" value="1"/>
</dbReference>
<dbReference type="InterPro" id="IPR024567">
    <property type="entry name" value="RNase_HII/HIII_dom"/>
</dbReference>
<dbReference type="AlphaFoldDB" id="A0A1F5GDD8"/>
<evidence type="ECO:0000256" key="11">
    <source>
        <dbReference type="ARBA" id="ARBA00022759"/>
    </source>
</evidence>
<dbReference type="GO" id="GO:0005737">
    <property type="term" value="C:cytoplasm"/>
    <property type="evidence" value="ECO:0007669"/>
    <property type="project" value="UniProtKB-SubCell"/>
</dbReference>
<dbReference type="GO" id="GO:0030145">
    <property type="term" value="F:manganese ion binding"/>
    <property type="evidence" value="ECO:0007669"/>
    <property type="project" value="UniProtKB-UniRule"/>
</dbReference>
<dbReference type="Proteomes" id="UP000177124">
    <property type="component" value="Unassembled WGS sequence"/>
</dbReference>
<dbReference type="EC" id="3.1.26.4" evidence="6 14"/>
<comment type="similarity">
    <text evidence="5 14 16">Belongs to the RNase HII family.</text>
</comment>
<gene>
    <name evidence="14" type="primary">rnhB</name>
    <name evidence="18" type="ORF">A3D07_04065</name>
</gene>
<evidence type="ECO:0000256" key="1">
    <source>
        <dbReference type="ARBA" id="ARBA00000077"/>
    </source>
</evidence>
<dbReference type="EMBL" id="MFBF01000060">
    <property type="protein sequence ID" value="OGD89871.1"/>
    <property type="molecule type" value="Genomic_DNA"/>
</dbReference>
<dbReference type="Gene3D" id="3.30.420.10">
    <property type="entry name" value="Ribonuclease H-like superfamily/Ribonuclease H"/>
    <property type="match status" value="1"/>
</dbReference>
<proteinExistence type="inferred from homology"/>
<keyword evidence="11 14" id="KW-0255">Endonuclease</keyword>
<evidence type="ECO:0000256" key="8">
    <source>
        <dbReference type="ARBA" id="ARBA00022490"/>
    </source>
</evidence>
<evidence type="ECO:0000256" key="2">
    <source>
        <dbReference type="ARBA" id="ARBA00001946"/>
    </source>
</evidence>
<organism evidence="18 19">
    <name type="scientific">Candidatus Curtissbacteria bacterium RIFCSPHIGHO2_02_FULL_42_15</name>
    <dbReference type="NCBI Taxonomy" id="1797716"/>
    <lineage>
        <taxon>Bacteria</taxon>
        <taxon>Candidatus Curtissiibacteriota</taxon>
    </lineage>
</organism>
<dbReference type="NCBIfam" id="NF000595">
    <property type="entry name" value="PRK00015.1-3"/>
    <property type="match status" value="1"/>
</dbReference>
<dbReference type="STRING" id="1797716.A3D07_04065"/>
<evidence type="ECO:0000256" key="7">
    <source>
        <dbReference type="ARBA" id="ARBA00019179"/>
    </source>
</evidence>
<evidence type="ECO:0000256" key="12">
    <source>
        <dbReference type="ARBA" id="ARBA00022801"/>
    </source>
</evidence>
<protein>
    <recommendedName>
        <fullName evidence="7 14">Ribonuclease HII</fullName>
        <shortName evidence="14">RNase HII</shortName>
        <ecNumber evidence="6 14">3.1.26.4</ecNumber>
    </recommendedName>
</protein>
<feature type="domain" description="RNase H type-2" evidence="17">
    <location>
        <begin position="39"/>
        <end position="225"/>
    </location>
</feature>
<dbReference type="Pfam" id="PF01351">
    <property type="entry name" value="RNase_HII"/>
    <property type="match status" value="1"/>
</dbReference>
<dbReference type="GO" id="GO:0006298">
    <property type="term" value="P:mismatch repair"/>
    <property type="evidence" value="ECO:0007669"/>
    <property type="project" value="TreeGrafter"/>
</dbReference>
<evidence type="ECO:0000256" key="6">
    <source>
        <dbReference type="ARBA" id="ARBA00012180"/>
    </source>
</evidence>
<keyword evidence="10 14" id="KW-0479">Metal-binding</keyword>
<comment type="catalytic activity">
    <reaction evidence="1 14 15 16">
        <text>Endonucleolytic cleavage to 5'-phosphomonoester.</text>
        <dbReference type="EC" id="3.1.26.4"/>
    </reaction>
</comment>
<dbReference type="GO" id="GO:0043137">
    <property type="term" value="P:DNA replication, removal of RNA primer"/>
    <property type="evidence" value="ECO:0007669"/>
    <property type="project" value="TreeGrafter"/>
</dbReference>
<dbReference type="SUPFAM" id="SSF53098">
    <property type="entry name" value="Ribonuclease H-like"/>
    <property type="match status" value="1"/>
</dbReference>
<evidence type="ECO:0000256" key="13">
    <source>
        <dbReference type="ARBA" id="ARBA00023211"/>
    </source>
</evidence>
<evidence type="ECO:0000256" key="4">
    <source>
        <dbReference type="ARBA" id="ARBA00004496"/>
    </source>
</evidence>
<comment type="caution">
    <text evidence="18">The sequence shown here is derived from an EMBL/GenBank/DDBJ whole genome shotgun (WGS) entry which is preliminary data.</text>
</comment>
<dbReference type="CDD" id="cd07182">
    <property type="entry name" value="RNase_HII_bacteria_HII_like"/>
    <property type="match status" value="1"/>
</dbReference>
<dbReference type="PANTHER" id="PTHR10954">
    <property type="entry name" value="RIBONUCLEASE H2 SUBUNIT A"/>
    <property type="match status" value="1"/>
</dbReference>
<dbReference type="PROSITE" id="PS51975">
    <property type="entry name" value="RNASE_H_2"/>
    <property type="match status" value="1"/>
</dbReference>
<evidence type="ECO:0000256" key="16">
    <source>
        <dbReference type="RuleBase" id="RU003515"/>
    </source>
</evidence>
<dbReference type="InterPro" id="IPR036397">
    <property type="entry name" value="RNaseH_sf"/>
</dbReference>
<comment type="cofactor">
    <cofactor evidence="2">
        <name>Mg(2+)</name>
        <dbReference type="ChEBI" id="CHEBI:18420"/>
    </cofactor>
</comment>
<evidence type="ECO:0000313" key="19">
    <source>
        <dbReference type="Proteomes" id="UP000177124"/>
    </source>
</evidence>
<sequence>MLLKNPRSEEQNFTIFENAKKMRLPDFSFEKRFRSQGLLNIAGIDEVGRGSWAGPLVAAGVVLPDNFAPPQGFSESKSTSPQKRVEFAYLIAKAAITISIAEVPAGVIDNIGITKATNKAFRLVAKGLNPEPDFFLLDAFYIKHFPKKKQLAIVKGDKKSVSIAAASIIAKVHRDSLMVKLSKAYPQYDFARHKGYGTRVHQEAIRKYGFTQIHRTSYNLNYLTS</sequence>
<comment type="function">
    <text evidence="3 14 16">Endonuclease that specifically degrades the RNA of RNA-DNA hybrids.</text>
</comment>
<keyword evidence="9 14" id="KW-0540">Nuclease</keyword>
<evidence type="ECO:0000256" key="14">
    <source>
        <dbReference type="HAMAP-Rule" id="MF_00052"/>
    </source>
</evidence>
<dbReference type="InterPro" id="IPR022898">
    <property type="entry name" value="RNase_HII"/>
</dbReference>
<evidence type="ECO:0000259" key="17">
    <source>
        <dbReference type="PROSITE" id="PS51975"/>
    </source>
</evidence>
<evidence type="ECO:0000313" key="18">
    <source>
        <dbReference type="EMBL" id="OGD89871.1"/>
    </source>
</evidence>
<evidence type="ECO:0000256" key="15">
    <source>
        <dbReference type="PROSITE-ProRule" id="PRU01319"/>
    </source>
</evidence>
<dbReference type="InterPro" id="IPR012337">
    <property type="entry name" value="RNaseH-like_sf"/>
</dbReference>
<evidence type="ECO:0000256" key="3">
    <source>
        <dbReference type="ARBA" id="ARBA00004065"/>
    </source>
</evidence>
<dbReference type="PANTHER" id="PTHR10954:SF18">
    <property type="entry name" value="RIBONUCLEASE HII"/>
    <property type="match status" value="1"/>
</dbReference>
<dbReference type="GO" id="GO:0004523">
    <property type="term" value="F:RNA-DNA hybrid ribonuclease activity"/>
    <property type="evidence" value="ECO:0007669"/>
    <property type="project" value="UniProtKB-UniRule"/>
</dbReference>
<name>A0A1F5GDD8_9BACT</name>
<dbReference type="GO" id="GO:0003723">
    <property type="term" value="F:RNA binding"/>
    <property type="evidence" value="ECO:0007669"/>
    <property type="project" value="UniProtKB-UniRule"/>
</dbReference>
<evidence type="ECO:0000256" key="9">
    <source>
        <dbReference type="ARBA" id="ARBA00022722"/>
    </source>
</evidence>
<keyword evidence="13 14" id="KW-0464">Manganese</keyword>
<dbReference type="InterPro" id="IPR001352">
    <property type="entry name" value="RNase_HII/HIII"/>
</dbReference>
<evidence type="ECO:0000256" key="5">
    <source>
        <dbReference type="ARBA" id="ARBA00007383"/>
    </source>
</evidence>
<reference evidence="18 19" key="1">
    <citation type="journal article" date="2016" name="Nat. Commun.">
        <title>Thousands of microbial genomes shed light on interconnected biogeochemical processes in an aquifer system.</title>
        <authorList>
            <person name="Anantharaman K."/>
            <person name="Brown C.T."/>
            <person name="Hug L.A."/>
            <person name="Sharon I."/>
            <person name="Castelle C.J."/>
            <person name="Probst A.J."/>
            <person name="Thomas B.C."/>
            <person name="Singh A."/>
            <person name="Wilkins M.J."/>
            <person name="Karaoz U."/>
            <person name="Brodie E.L."/>
            <person name="Williams K.H."/>
            <person name="Hubbard S.S."/>
            <person name="Banfield J.F."/>
        </authorList>
    </citation>
    <scope>NUCLEOTIDE SEQUENCE [LARGE SCALE GENOMIC DNA]</scope>
</reference>